<dbReference type="InterPro" id="IPR035595">
    <property type="entry name" value="UDP_glycos_trans_CS"/>
</dbReference>
<organism evidence="6 7">
    <name type="scientific">Genlisea aurea</name>
    <dbReference type="NCBI Taxonomy" id="192259"/>
    <lineage>
        <taxon>Eukaryota</taxon>
        <taxon>Viridiplantae</taxon>
        <taxon>Streptophyta</taxon>
        <taxon>Embryophyta</taxon>
        <taxon>Tracheophyta</taxon>
        <taxon>Spermatophyta</taxon>
        <taxon>Magnoliopsida</taxon>
        <taxon>eudicotyledons</taxon>
        <taxon>Gunneridae</taxon>
        <taxon>Pentapetalae</taxon>
        <taxon>asterids</taxon>
        <taxon>lamiids</taxon>
        <taxon>Lamiales</taxon>
        <taxon>Lentibulariaceae</taxon>
        <taxon>Genlisea</taxon>
    </lineage>
</organism>
<proteinExistence type="inferred from homology"/>
<dbReference type="SUPFAM" id="SSF53756">
    <property type="entry name" value="UDP-Glycosyltransferase/glycogen phosphorylase"/>
    <property type="match status" value="1"/>
</dbReference>
<accession>S8BZN5</accession>
<protein>
    <recommendedName>
        <fullName evidence="5">Glycosyltransferase</fullName>
        <ecNumber evidence="5">2.4.1.-</ecNumber>
    </recommendedName>
</protein>
<dbReference type="Gene3D" id="3.40.50.2000">
    <property type="entry name" value="Glycogen Phosphorylase B"/>
    <property type="match status" value="2"/>
</dbReference>
<comment type="similarity">
    <text evidence="1 4">Belongs to the UDP-glycosyltransferase family.</text>
</comment>
<dbReference type="EMBL" id="AUSU01007858">
    <property type="protein sequence ID" value="EPS60060.1"/>
    <property type="molecule type" value="Genomic_DNA"/>
</dbReference>
<keyword evidence="2 4" id="KW-0328">Glycosyltransferase</keyword>
<dbReference type="InterPro" id="IPR002213">
    <property type="entry name" value="UDP_glucos_trans"/>
</dbReference>
<evidence type="ECO:0000256" key="2">
    <source>
        <dbReference type="ARBA" id="ARBA00022676"/>
    </source>
</evidence>
<evidence type="ECO:0000313" key="6">
    <source>
        <dbReference type="EMBL" id="EPS60060.1"/>
    </source>
</evidence>
<evidence type="ECO:0000313" key="7">
    <source>
        <dbReference type="Proteomes" id="UP000015453"/>
    </source>
</evidence>
<name>S8BZN5_9LAMI</name>
<dbReference type="Pfam" id="PF00201">
    <property type="entry name" value="UDPGT"/>
    <property type="match status" value="1"/>
</dbReference>
<dbReference type="Proteomes" id="UP000015453">
    <property type="component" value="Unassembled WGS sequence"/>
</dbReference>
<dbReference type="EC" id="2.4.1.-" evidence="5"/>
<evidence type="ECO:0000256" key="5">
    <source>
        <dbReference type="RuleBase" id="RU362057"/>
    </source>
</evidence>
<reference evidence="6 7" key="1">
    <citation type="journal article" date="2013" name="BMC Genomics">
        <title>The miniature genome of a carnivorous plant Genlisea aurea contains a low number of genes and short non-coding sequences.</title>
        <authorList>
            <person name="Leushkin E.V."/>
            <person name="Sutormin R.A."/>
            <person name="Nabieva E.R."/>
            <person name="Penin A.A."/>
            <person name="Kondrashov A.S."/>
            <person name="Logacheva M.D."/>
        </authorList>
    </citation>
    <scope>NUCLEOTIDE SEQUENCE [LARGE SCALE GENOMIC DNA]</scope>
</reference>
<evidence type="ECO:0000256" key="4">
    <source>
        <dbReference type="RuleBase" id="RU003718"/>
    </source>
</evidence>
<keyword evidence="3 4" id="KW-0808">Transferase</keyword>
<dbReference type="InterPro" id="IPR050481">
    <property type="entry name" value="UDP-glycosyltransf_plant"/>
</dbReference>
<keyword evidence="7" id="KW-1185">Reference proteome</keyword>
<dbReference type="CDD" id="cd03784">
    <property type="entry name" value="GT1_Gtf-like"/>
    <property type="match status" value="1"/>
</dbReference>
<feature type="non-terminal residue" evidence="6">
    <location>
        <position position="451"/>
    </location>
</feature>
<dbReference type="GO" id="GO:0035251">
    <property type="term" value="F:UDP-glucosyltransferase activity"/>
    <property type="evidence" value="ECO:0007669"/>
    <property type="project" value="InterPro"/>
</dbReference>
<gene>
    <name evidence="6" type="ORF">M569_14743</name>
</gene>
<dbReference type="PANTHER" id="PTHR48048:SF30">
    <property type="entry name" value="GLYCOSYLTRANSFERASE"/>
    <property type="match status" value="1"/>
</dbReference>
<evidence type="ECO:0000256" key="3">
    <source>
        <dbReference type="ARBA" id="ARBA00022679"/>
    </source>
</evidence>
<dbReference type="OrthoDB" id="5835829at2759"/>
<dbReference type="FunFam" id="3.40.50.2000:FF:000020">
    <property type="entry name" value="Glycosyltransferase"/>
    <property type="match status" value="1"/>
</dbReference>
<dbReference type="AlphaFoldDB" id="S8BZN5"/>
<sequence length="451" mass="49614">EKMEDVVVLYSGTAHLNSIKDLAVFIGNHHPSISVILMSFDPVAPDFTATPSVTYHFFPTPEIPPEIKSDHVGLYFEIPRLNNSRLKETLRRISEKSRLRAIVIDFFCTAAFEVSSELGIPSYYCHTSGASGLAAMLYWPTIHENIAAGAAELDDFVVVPGCPAIPTSELPWMMRSLEGHVYELFLGMAMNARKSDGIVCFTFNALEFRAIEAITNGLCVPEGRSPPIYPIGPFIGAPESMGGGERHDCLRWLDLQPRKSVVFLCFGRWGKFSGEQLKEIANGLENSGLRFLWVVRNPPEILAGAAEEPDLEALLPEGFLERTRQTGFVLKSWAPQTEVLAHDSVGGFVSHCGHNSILEAAANGVPIIGWPLYAEQRMNRVFLVEEIGLALPLEEGTGGLVTAAELEKRVRELMESKTGRELRRRAEELKHSAAAALKPGGSSVVNLEKFI</sequence>
<evidence type="ECO:0000256" key="1">
    <source>
        <dbReference type="ARBA" id="ARBA00009995"/>
    </source>
</evidence>
<dbReference type="PROSITE" id="PS00375">
    <property type="entry name" value="UDPGT"/>
    <property type="match status" value="1"/>
</dbReference>
<dbReference type="PANTHER" id="PTHR48048">
    <property type="entry name" value="GLYCOSYLTRANSFERASE"/>
    <property type="match status" value="1"/>
</dbReference>
<feature type="non-terminal residue" evidence="6">
    <location>
        <position position="1"/>
    </location>
</feature>
<comment type="caution">
    <text evidence="6">The sequence shown here is derived from an EMBL/GenBank/DDBJ whole genome shotgun (WGS) entry which is preliminary data.</text>
</comment>